<proteinExistence type="predicted"/>
<comment type="caution">
    <text evidence="1">The sequence shown here is derived from an EMBL/GenBank/DDBJ whole genome shotgun (WGS) entry which is preliminary data.</text>
</comment>
<name>W6MB86_9GAMM</name>
<gene>
    <name evidence="1" type="ORF">BN873_890040</name>
</gene>
<evidence type="ECO:0000313" key="2">
    <source>
        <dbReference type="Proteomes" id="UP000035760"/>
    </source>
</evidence>
<organism evidence="1 2">
    <name type="scientific">Candidatus Competibacter denitrificans Run_A_D11</name>
    <dbReference type="NCBI Taxonomy" id="1400863"/>
    <lineage>
        <taxon>Bacteria</taxon>
        <taxon>Pseudomonadati</taxon>
        <taxon>Pseudomonadota</taxon>
        <taxon>Gammaproteobacteria</taxon>
        <taxon>Candidatus Competibacteraceae</taxon>
        <taxon>Candidatus Competibacter</taxon>
    </lineage>
</organism>
<sequence>MLNAALVEVSEYGNGVINTETGELVEIQSAPLPMVYERATKALAECSRIDECKDWANKAEALASYARQSKDDSLRKMADRIQARAIRRCGELLKQIEAGKNRFDERRHDGSDTPINRTEAAAQAGLSERQKVTALRVANVPQPVFEEAVESESPPTITQLAEIGKQAKFPVPAIDLEGIDPAHFARATELKGSLSRLASFCEKQDPSAIAKAFKPQEIKTVRQYLAVIESWFDCFVVNLE</sequence>
<dbReference type="EMBL" id="CBTJ020000101">
    <property type="protein sequence ID" value="CDI04134.1"/>
    <property type="molecule type" value="Genomic_DNA"/>
</dbReference>
<dbReference type="Proteomes" id="UP000035760">
    <property type="component" value="Unassembled WGS sequence"/>
</dbReference>
<reference evidence="1" key="2">
    <citation type="submission" date="2014-03" db="EMBL/GenBank/DDBJ databases">
        <title>Candidatus Competibacter-lineage genomes retrieved from metagenomes reveal functional metabolic diversity.</title>
        <authorList>
            <person name="McIlroy S.J."/>
            <person name="Albertsen M."/>
            <person name="Andresen E.K."/>
            <person name="Saunders A.M."/>
            <person name="Kristiansen R."/>
            <person name="Stokholm-Bjerregaard M."/>
            <person name="Nielsen K.L."/>
            <person name="Nielsen P.H."/>
        </authorList>
    </citation>
    <scope>NUCLEOTIDE SEQUENCE</scope>
    <source>
        <strain evidence="1">Run_A_D11</strain>
    </source>
</reference>
<accession>W6MB86</accession>
<dbReference type="STRING" id="1400863.BN873_890040"/>
<dbReference type="AlphaFoldDB" id="W6MB86"/>
<evidence type="ECO:0000313" key="1">
    <source>
        <dbReference type="EMBL" id="CDI04134.1"/>
    </source>
</evidence>
<reference evidence="1" key="1">
    <citation type="submission" date="2013-07" db="EMBL/GenBank/DDBJ databases">
        <authorList>
            <person name="McIlroy S."/>
        </authorList>
    </citation>
    <scope>NUCLEOTIDE SEQUENCE [LARGE SCALE GENOMIC DNA]</scope>
    <source>
        <strain evidence="1">Run_A_D11</strain>
    </source>
</reference>
<dbReference type="RefSeq" id="WP_048675928.1">
    <property type="nucleotide sequence ID" value="NZ_CBTJ020000101.1"/>
</dbReference>
<keyword evidence="2" id="KW-1185">Reference proteome</keyword>
<protein>
    <submittedName>
        <fullName evidence="1">Uncharacterized protein</fullName>
    </submittedName>
</protein>